<evidence type="ECO:0000256" key="10">
    <source>
        <dbReference type="PIRSR" id="PIRSR038120-1"/>
    </source>
</evidence>
<feature type="site" description="Transition state stabilizer" evidence="12">
    <location>
        <position position="83"/>
    </location>
</feature>
<evidence type="ECO:0000256" key="13">
    <source>
        <dbReference type="RuleBase" id="RU361215"/>
    </source>
</evidence>
<dbReference type="InterPro" id="IPR036959">
    <property type="entry name" value="Peptidase_C12_UCH_sf"/>
</dbReference>
<organism evidence="16 17">
    <name type="scientific">Bemisia tabaci</name>
    <name type="common">Sweetpotato whitefly</name>
    <name type="synonym">Aleurodes tabaci</name>
    <dbReference type="NCBI Taxonomy" id="7038"/>
    <lineage>
        <taxon>Eukaryota</taxon>
        <taxon>Metazoa</taxon>
        <taxon>Ecdysozoa</taxon>
        <taxon>Arthropoda</taxon>
        <taxon>Hexapoda</taxon>
        <taxon>Insecta</taxon>
        <taxon>Pterygota</taxon>
        <taxon>Neoptera</taxon>
        <taxon>Paraneoptera</taxon>
        <taxon>Hemiptera</taxon>
        <taxon>Sternorrhyncha</taxon>
        <taxon>Aleyrodoidea</taxon>
        <taxon>Aleyrodidae</taxon>
        <taxon>Aleyrodinae</taxon>
        <taxon>Bemisia</taxon>
    </lineage>
</organism>
<dbReference type="PROSITE" id="PS52049">
    <property type="entry name" value="ULD"/>
    <property type="match status" value="1"/>
</dbReference>
<dbReference type="Proteomes" id="UP001152759">
    <property type="component" value="Chromosome 10"/>
</dbReference>
<gene>
    <name evidence="16" type="ORF">BEMITA_LOCUS3222</name>
</gene>
<comment type="catalytic activity">
    <reaction evidence="1 9 12 13">
        <text>Thiol-dependent hydrolysis of ester, thioester, amide, peptide and isopeptide bonds formed by the C-terminal Gly of ubiquitin (a 76-residue protein attached to proteins as an intracellular targeting signal).</text>
        <dbReference type="EC" id="3.4.19.12"/>
    </reaction>
</comment>
<keyword evidence="3 9" id="KW-0645">Protease</keyword>
<keyword evidence="14" id="KW-0175">Coiled coil</keyword>
<dbReference type="KEGG" id="btab:109031953"/>
<accession>A0A9P0A4K2</accession>
<dbReference type="GO" id="GO:0016579">
    <property type="term" value="P:protein deubiquitination"/>
    <property type="evidence" value="ECO:0007669"/>
    <property type="project" value="InterPro"/>
</dbReference>
<dbReference type="GO" id="GO:0005737">
    <property type="term" value="C:cytoplasm"/>
    <property type="evidence" value="ECO:0007669"/>
    <property type="project" value="TreeGrafter"/>
</dbReference>
<dbReference type="PRINTS" id="PR00707">
    <property type="entry name" value="UBCTHYDRLASE"/>
</dbReference>
<evidence type="ECO:0000256" key="8">
    <source>
        <dbReference type="ARBA" id="ARBA00049710"/>
    </source>
</evidence>
<keyword evidence="6 9" id="KW-0788">Thiol protease</keyword>
<evidence type="ECO:0000256" key="1">
    <source>
        <dbReference type="ARBA" id="ARBA00000707"/>
    </source>
</evidence>
<dbReference type="GO" id="GO:0006511">
    <property type="term" value="P:ubiquitin-dependent protein catabolic process"/>
    <property type="evidence" value="ECO:0007669"/>
    <property type="project" value="UniProtKB-UniRule"/>
</dbReference>
<evidence type="ECO:0000256" key="4">
    <source>
        <dbReference type="ARBA" id="ARBA00022786"/>
    </source>
</evidence>
<proteinExistence type="inferred from homology"/>
<sequence>MSESAGNWCLIESDPGVFTELIKEFGVKGVQVEELWSLDAESFEKLKPIHGLIFLFKLVHQTDEQSGSIVRDSRLEKMFFAQQVINNACATQAILSILLNCKHPDVALGTTLTNFKEFCSDFDPHMKGLALSNSQDIRSVHNSFAPQTLFELDSKLPSKEEDAYHFVSYIPLEGRLYELDGLKEGPIDLGPIPEEKDWLDVVRPIIEKRINKYNEGEIHFNLMAVVSDRKLKYEKQLEELQKKIESSGMDSDYNQQEIDRLKMLIDQEENKTREYQMENIRRKHNYLPLIVEILKVLAKEGQLLPLYEKAKQKALEKEKKKQVKV</sequence>
<dbReference type="SUPFAM" id="SSF54001">
    <property type="entry name" value="Cysteine proteinases"/>
    <property type="match status" value="1"/>
</dbReference>
<feature type="domain" description="UCH catalytic" evidence="15">
    <location>
        <begin position="7"/>
        <end position="227"/>
    </location>
</feature>
<dbReference type="FunFam" id="3.40.532.10:FF:000009">
    <property type="entry name" value="Ubiquitin carboxyl-terminal hydrolase"/>
    <property type="match status" value="1"/>
</dbReference>
<evidence type="ECO:0000259" key="15">
    <source>
        <dbReference type="PROSITE" id="PS52048"/>
    </source>
</evidence>
<dbReference type="CDD" id="cd09617">
    <property type="entry name" value="Peptidase_C12_UCH37_BAP1"/>
    <property type="match status" value="1"/>
</dbReference>
<feature type="site" description="Important for enzyme activity" evidence="11 12">
    <location>
        <position position="180"/>
    </location>
</feature>
<dbReference type="InterPro" id="IPR001578">
    <property type="entry name" value="Peptidase_C12_UCH"/>
</dbReference>
<feature type="active site" description="Proton donor" evidence="10 12">
    <location>
        <position position="165"/>
    </location>
</feature>
<dbReference type="InterPro" id="IPR017390">
    <property type="entry name" value="Ubiquitinyl_hydrolase_UCH37"/>
</dbReference>
<comment type="similarity">
    <text evidence="2 9 12 13">Belongs to the peptidase C12 family.</text>
</comment>
<dbReference type="GO" id="GO:0004843">
    <property type="term" value="F:cysteine-type deubiquitinase activity"/>
    <property type="evidence" value="ECO:0007669"/>
    <property type="project" value="UniProtKB-UniRule"/>
</dbReference>
<feature type="active site" description="Nucleophile" evidence="10 12">
    <location>
        <position position="89"/>
    </location>
</feature>
<evidence type="ECO:0000256" key="7">
    <source>
        <dbReference type="ARBA" id="ARBA00046227"/>
    </source>
</evidence>
<dbReference type="Pfam" id="PF01088">
    <property type="entry name" value="Peptidase_C12"/>
    <property type="match status" value="1"/>
</dbReference>
<feature type="coiled-coil region" evidence="14">
    <location>
        <begin position="223"/>
        <end position="278"/>
    </location>
</feature>
<dbReference type="InterPro" id="IPR038765">
    <property type="entry name" value="Papain-like_cys_pep_sf"/>
</dbReference>
<evidence type="ECO:0000256" key="2">
    <source>
        <dbReference type="ARBA" id="ARBA00009326"/>
    </source>
</evidence>
<dbReference type="PANTHER" id="PTHR10589:SF16">
    <property type="entry name" value="UBIQUITIN CARBOXYL-TERMINAL HYDROLASE ISOZYME L5"/>
    <property type="match status" value="1"/>
</dbReference>
<evidence type="ECO:0000313" key="17">
    <source>
        <dbReference type="Proteomes" id="UP001152759"/>
    </source>
</evidence>
<dbReference type="PROSITE" id="PS52048">
    <property type="entry name" value="UCH_DOMAIN"/>
    <property type="match status" value="1"/>
</dbReference>
<keyword evidence="17" id="KW-1185">Reference proteome</keyword>
<keyword evidence="4 9" id="KW-0833">Ubl conjugation pathway</keyword>
<dbReference type="Gene3D" id="3.40.532.10">
    <property type="entry name" value="Peptidase C12, ubiquitin carboxyl-terminal hydrolase"/>
    <property type="match status" value="1"/>
</dbReference>
<evidence type="ECO:0000256" key="6">
    <source>
        <dbReference type="ARBA" id="ARBA00022807"/>
    </source>
</evidence>
<evidence type="ECO:0000313" key="16">
    <source>
        <dbReference type="EMBL" id="CAH0383810.1"/>
    </source>
</evidence>
<reference evidence="16" key="1">
    <citation type="submission" date="2021-12" db="EMBL/GenBank/DDBJ databases">
        <authorList>
            <person name="King R."/>
        </authorList>
    </citation>
    <scope>NUCLEOTIDE SEQUENCE</scope>
</reference>
<comment type="function">
    <text evidence="7">Catalytic component of the polycomb repressive deubiquitinase (PR-DUB) complex, a complex that specifically mediates deubiquitination of histone H2A monoubiquitinated at 'Lys-119' (H2AK118ub1). Mediates bisymmetric organization of the PR-DUB complex and is involved in association with nucleosomes to mediate deubiquitination. Does not deubiquitinate monoubiquitinated histone H2B. Required to maintain the transcriptionally repressive state of homeotic genes throughout development. The PR-DUB complex has weak or no activity toward 'Lys-48'- and 'Lys-63'-linked polyubiquitin chains. Polycomb group (PcG) protein.</text>
</comment>
<dbReference type="AlphaFoldDB" id="A0A9P0A4K2"/>
<evidence type="ECO:0000256" key="11">
    <source>
        <dbReference type="PIRSR" id="PIRSR038120-2"/>
    </source>
</evidence>
<comment type="subunit">
    <text evidence="8">Catalytic component of the polycomb repressive deubiquitinase (PR-DUB) complex, at least composed of caly/calypso, Asx and sba (MBD5/6 homolog). The PR-DUB complex associates with nucleosomes to mediate deubiquitination of histone H2AK118ub1 substrates; the association requires the positively charged C-terminal tail of caly, probably due to direct binding of DNA. Interacts (via ULD domain) with Asx (via DEUBAD domain); the interaction produces a stable heterodimer with a composite binding site for ubiquitin. Homodimerizes (via coiled-coil hinge-region between the UCH and ULD domains) to mediate assembly of 2 copies of the caly-Asx heterodimer into a bisymmetric tetramer; dimerization enhances PR-DUB association with nucleosomes.</text>
</comment>
<evidence type="ECO:0000256" key="5">
    <source>
        <dbReference type="ARBA" id="ARBA00022801"/>
    </source>
</evidence>
<evidence type="ECO:0000256" key="3">
    <source>
        <dbReference type="ARBA" id="ARBA00022670"/>
    </source>
</evidence>
<dbReference type="EC" id="3.4.19.12" evidence="9 13"/>
<name>A0A9P0A4K2_BEMTA</name>
<dbReference type="EMBL" id="OU963871">
    <property type="protein sequence ID" value="CAH0383810.1"/>
    <property type="molecule type" value="Genomic_DNA"/>
</dbReference>
<keyword evidence="5 9" id="KW-0378">Hydrolase</keyword>
<evidence type="ECO:0000256" key="12">
    <source>
        <dbReference type="PROSITE-ProRule" id="PRU01393"/>
    </source>
</evidence>
<dbReference type="PANTHER" id="PTHR10589">
    <property type="entry name" value="UBIQUITIN CARBOXYL-TERMINAL HYDROLASE"/>
    <property type="match status" value="1"/>
</dbReference>
<dbReference type="OrthoDB" id="1924260at2759"/>
<dbReference type="InterPro" id="IPR041507">
    <property type="entry name" value="UCH_C"/>
</dbReference>
<protein>
    <recommendedName>
        <fullName evidence="9 13">Ubiquitin carboxyl-terminal hydrolase</fullName>
        <ecNumber evidence="9 13">3.4.19.12</ecNumber>
    </recommendedName>
</protein>
<dbReference type="Gene3D" id="1.20.58.860">
    <property type="match status" value="1"/>
</dbReference>
<evidence type="ECO:0000256" key="9">
    <source>
        <dbReference type="PIRNR" id="PIRNR038120"/>
    </source>
</evidence>
<dbReference type="PIRSF" id="PIRSF038120">
    <property type="entry name" value="Ubiquitinyl_hydrolase_UCH37"/>
    <property type="match status" value="1"/>
</dbReference>
<dbReference type="Pfam" id="PF18031">
    <property type="entry name" value="UCH_C"/>
    <property type="match status" value="1"/>
</dbReference>
<evidence type="ECO:0000256" key="14">
    <source>
        <dbReference type="SAM" id="Coils"/>
    </source>
</evidence>